<dbReference type="PANTHER" id="PTHR35479">
    <property type="entry name" value="UNNAMED PRODUCT"/>
    <property type="match status" value="1"/>
</dbReference>
<dbReference type="AlphaFoldDB" id="A0AAD2E5R1"/>
<keyword evidence="1" id="KW-0472">Membrane</keyword>
<evidence type="ECO:0000313" key="3">
    <source>
        <dbReference type="Proteomes" id="UP000834106"/>
    </source>
</evidence>
<dbReference type="EMBL" id="OU503052">
    <property type="protein sequence ID" value="CAI9779847.1"/>
    <property type="molecule type" value="Genomic_DNA"/>
</dbReference>
<evidence type="ECO:0000256" key="1">
    <source>
        <dbReference type="SAM" id="Phobius"/>
    </source>
</evidence>
<proteinExistence type="predicted"/>
<feature type="transmembrane region" description="Helical" evidence="1">
    <location>
        <begin position="34"/>
        <end position="52"/>
    </location>
</feature>
<keyword evidence="1" id="KW-1133">Transmembrane helix</keyword>
<sequence>MGGGMEAHKNKWIEDWSSARENLEHNFRWTRRNFALVGLFGIALPVFVYKGIIKEFHMQDEDAGRPHRKFLIVVGPKSTYDQWEVIVIIAGSTNTEGKKA</sequence>
<keyword evidence="3" id="KW-1185">Reference proteome</keyword>
<name>A0AAD2E5R1_9LAMI</name>
<organism evidence="2 3">
    <name type="scientific">Fraxinus pennsylvanica</name>
    <dbReference type="NCBI Taxonomy" id="56036"/>
    <lineage>
        <taxon>Eukaryota</taxon>
        <taxon>Viridiplantae</taxon>
        <taxon>Streptophyta</taxon>
        <taxon>Embryophyta</taxon>
        <taxon>Tracheophyta</taxon>
        <taxon>Spermatophyta</taxon>
        <taxon>Magnoliopsida</taxon>
        <taxon>eudicotyledons</taxon>
        <taxon>Gunneridae</taxon>
        <taxon>Pentapetalae</taxon>
        <taxon>asterids</taxon>
        <taxon>lamiids</taxon>
        <taxon>Lamiales</taxon>
        <taxon>Oleaceae</taxon>
        <taxon>Oleeae</taxon>
        <taxon>Fraxinus</taxon>
    </lineage>
</organism>
<protein>
    <submittedName>
        <fullName evidence="2">Uncharacterized protein</fullName>
    </submittedName>
</protein>
<accession>A0AAD2E5R1</accession>
<dbReference type="Proteomes" id="UP000834106">
    <property type="component" value="Chromosome 17"/>
</dbReference>
<keyword evidence="1" id="KW-0812">Transmembrane</keyword>
<evidence type="ECO:0000313" key="2">
    <source>
        <dbReference type="EMBL" id="CAI9779847.1"/>
    </source>
</evidence>
<reference evidence="2" key="1">
    <citation type="submission" date="2023-05" db="EMBL/GenBank/DDBJ databases">
        <authorList>
            <person name="Huff M."/>
        </authorList>
    </citation>
    <scope>NUCLEOTIDE SEQUENCE</scope>
</reference>
<dbReference type="PANTHER" id="PTHR35479:SF4">
    <property type="entry name" value="OS01G0750800 PROTEIN"/>
    <property type="match status" value="1"/>
</dbReference>
<gene>
    <name evidence="2" type="ORF">FPE_LOCUS27277</name>
</gene>